<dbReference type="Proteomes" id="UP001202328">
    <property type="component" value="Unassembled WGS sequence"/>
</dbReference>
<evidence type="ECO:0000313" key="3">
    <source>
        <dbReference type="Proteomes" id="UP001202328"/>
    </source>
</evidence>
<accession>A0AAD4X5J4</accession>
<dbReference type="EMBL" id="JAJJMB010016078">
    <property type="protein sequence ID" value="KAI3849963.1"/>
    <property type="molecule type" value="Genomic_DNA"/>
</dbReference>
<feature type="transmembrane region" description="Helical" evidence="1">
    <location>
        <begin position="54"/>
        <end position="74"/>
    </location>
</feature>
<name>A0AAD4X5J4_9MAGN</name>
<evidence type="ECO:0000256" key="1">
    <source>
        <dbReference type="SAM" id="Phobius"/>
    </source>
</evidence>
<keyword evidence="3" id="KW-1185">Reference proteome</keyword>
<dbReference type="AlphaFoldDB" id="A0AAD4X5J4"/>
<gene>
    <name evidence="2" type="ORF">MKW98_026877</name>
</gene>
<evidence type="ECO:0000313" key="2">
    <source>
        <dbReference type="EMBL" id="KAI3849963.1"/>
    </source>
</evidence>
<keyword evidence="1" id="KW-1133">Transmembrane helix</keyword>
<proteinExistence type="predicted"/>
<organism evidence="2 3">
    <name type="scientific">Papaver atlanticum</name>
    <dbReference type="NCBI Taxonomy" id="357466"/>
    <lineage>
        <taxon>Eukaryota</taxon>
        <taxon>Viridiplantae</taxon>
        <taxon>Streptophyta</taxon>
        <taxon>Embryophyta</taxon>
        <taxon>Tracheophyta</taxon>
        <taxon>Spermatophyta</taxon>
        <taxon>Magnoliopsida</taxon>
        <taxon>Ranunculales</taxon>
        <taxon>Papaveraceae</taxon>
        <taxon>Papaveroideae</taxon>
        <taxon>Papaver</taxon>
    </lineage>
</organism>
<protein>
    <submittedName>
        <fullName evidence="2">Uncharacterized protein</fullName>
    </submittedName>
</protein>
<keyword evidence="1" id="KW-0472">Membrane</keyword>
<keyword evidence="1" id="KW-0812">Transmembrane</keyword>
<sequence>MEKMFVRVTLGSVVGGVRLSMFTTACHGVHNLLAEKCYVHDAYNMWQLQRMRNMMFSSVLVTAVGFQLGLLSQLNPKFIHK</sequence>
<comment type="caution">
    <text evidence="2">The sequence shown here is derived from an EMBL/GenBank/DDBJ whole genome shotgun (WGS) entry which is preliminary data.</text>
</comment>
<reference evidence="2" key="1">
    <citation type="submission" date="2022-04" db="EMBL/GenBank/DDBJ databases">
        <title>A functionally conserved STORR gene fusion in Papaver species that diverged 16.8 million years ago.</title>
        <authorList>
            <person name="Catania T."/>
        </authorList>
    </citation>
    <scope>NUCLEOTIDE SEQUENCE</scope>
    <source>
        <strain evidence="2">S-188037</strain>
    </source>
</reference>